<accession>B0P6Z0</accession>
<dbReference type="Gene3D" id="2.30.30.130">
    <property type="entry name" value="Transposase, Mu, C-terminal"/>
    <property type="match status" value="1"/>
</dbReference>
<dbReference type="EMBL" id="ABGD02000005">
    <property type="protein sequence ID" value="EDS12965.1"/>
    <property type="molecule type" value="Genomic_DNA"/>
</dbReference>
<protein>
    <submittedName>
        <fullName evidence="3">Mu DNA binding, I gamma subdomain protein</fullName>
    </submittedName>
</protein>
<evidence type="ECO:0000313" key="3">
    <source>
        <dbReference type="EMBL" id="EDS12965.1"/>
    </source>
</evidence>
<dbReference type="AlphaFoldDB" id="B0P6Z0"/>
<dbReference type="InterPro" id="IPR009004">
    <property type="entry name" value="Transposase_Mu_C"/>
</dbReference>
<name>B0P6Z0_9FIRM</name>
<reference evidence="3" key="2">
    <citation type="submission" date="2013-09" db="EMBL/GenBank/DDBJ databases">
        <title>Draft genome sequence of Anaerotruncus colihominis(DSM 17241).</title>
        <authorList>
            <person name="Sudarsanam P."/>
            <person name="Ley R."/>
            <person name="Guruge J."/>
            <person name="Turnbaugh P.J."/>
            <person name="Mahowald M."/>
            <person name="Liep D."/>
            <person name="Gordon J."/>
        </authorList>
    </citation>
    <scope>NUCLEOTIDE SEQUENCE</scope>
    <source>
        <strain evidence="3">DSM 17241</strain>
    </source>
</reference>
<comment type="caution">
    <text evidence="3">The sequence shown here is derived from an EMBL/GenBank/DDBJ whole genome shotgun (WGS) entry which is preliminary data.</text>
</comment>
<dbReference type="Pfam" id="PF09039">
    <property type="entry name" value="HTH_Tnp_Mu_2"/>
    <property type="match status" value="1"/>
</dbReference>
<reference evidence="3" key="1">
    <citation type="submission" date="2007-11" db="EMBL/GenBank/DDBJ databases">
        <authorList>
            <person name="Fulton L."/>
            <person name="Clifton S."/>
            <person name="Fulton B."/>
            <person name="Xu J."/>
            <person name="Minx P."/>
            <person name="Pepin K.H."/>
            <person name="Johnson M."/>
            <person name="Thiruvilangam P."/>
            <person name="Bhonagiri V."/>
            <person name="Nash W.E."/>
            <person name="Mardis E.R."/>
            <person name="Wilson R.K."/>
        </authorList>
    </citation>
    <scope>NUCLEOTIDE SEQUENCE [LARGE SCALE GENOMIC DNA]</scope>
    <source>
        <strain evidence="3">DSM 17241</strain>
    </source>
</reference>
<dbReference type="InterPro" id="IPR001584">
    <property type="entry name" value="Integrase_cat-core"/>
</dbReference>
<dbReference type="eggNOG" id="COG2801">
    <property type="taxonomic scope" value="Bacteria"/>
</dbReference>
<dbReference type="Pfam" id="PF09299">
    <property type="entry name" value="Mu-transpos_C"/>
    <property type="match status" value="1"/>
</dbReference>
<dbReference type="Gene3D" id="1.10.10.60">
    <property type="entry name" value="Homeodomain-like"/>
    <property type="match status" value="1"/>
</dbReference>
<dbReference type="GO" id="GO:0003676">
    <property type="term" value="F:nucleic acid binding"/>
    <property type="evidence" value="ECO:0007669"/>
    <property type="project" value="InterPro"/>
</dbReference>
<dbReference type="Gene3D" id="3.30.420.10">
    <property type="entry name" value="Ribonuclease H-like superfamily/Ribonuclease H"/>
    <property type="match status" value="1"/>
</dbReference>
<dbReference type="PROSITE" id="PS50994">
    <property type="entry name" value="INTEGRASE"/>
    <property type="match status" value="1"/>
</dbReference>
<dbReference type="InterPro" id="IPR036397">
    <property type="entry name" value="RNaseH_sf"/>
</dbReference>
<evidence type="ECO:0000259" key="2">
    <source>
        <dbReference type="PROSITE" id="PS50994"/>
    </source>
</evidence>
<dbReference type="SUPFAM" id="SSF53098">
    <property type="entry name" value="Ribonuclease H-like"/>
    <property type="match status" value="1"/>
</dbReference>
<evidence type="ECO:0000313" key="4">
    <source>
        <dbReference type="Proteomes" id="UP000003803"/>
    </source>
</evidence>
<evidence type="ECO:0000256" key="1">
    <source>
        <dbReference type="SAM" id="MobiDB-lite"/>
    </source>
</evidence>
<dbReference type="Proteomes" id="UP000003803">
    <property type="component" value="Unassembled WGS sequence"/>
</dbReference>
<dbReference type="InterPro" id="IPR015378">
    <property type="entry name" value="Transposase-like_Mu_C"/>
</dbReference>
<keyword evidence="4" id="KW-1185">Reference proteome</keyword>
<dbReference type="GO" id="GO:0015074">
    <property type="term" value="P:DNA integration"/>
    <property type="evidence" value="ECO:0007669"/>
    <property type="project" value="InterPro"/>
</dbReference>
<dbReference type="SUPFAM" id="SSF50610">
    <property type="entry name" value="mu transposase, C-terminal domain"/>
    <property type="match status" value="1"/>
</dbReference>
<sequence length="657" mass="75406">MAIELSTAEVASLKGCSTQYIRRLAKTEKLKGRKCLNADGSPGWMFLVEELPAKLQEKYYNQLRANLPEASFPDEAKPKAAKPLDSYTAGEQEEIAFWLRLVDRWQGYRNKPGANKAEVDERFVHLCRLEYPERAISVDTLYRRWNAVRKDDLDGLIDKRGKWKKGKSSITDSMWQAFLYYYLDESRHSIQKCYEYTRLWAQKEAPELAADMPGYTTFYRRAQADIPKPLKVLGREGEKAFRDRCAPYIRRTYENMASNEWWIADNHTFDIITEGENGQRHRLHLTAFFDARSGIFTGCHVTLNPCSQATLIALRKGIQKYGIPENIYVDNGREFLTYDIGGLGHRRKKPRDGQERFDPPPVFERLGIKMTNAIVRNAKAKVIERRFRDVKDHLSRLFDTFTGGNVLEKPERLKSVLKDGKIPLDATLVETVEELLDWYFNQQPYGGAVAGDHGKPRQQVFNENLHTKRVASAEDLSLMLMRSSRPQKVTRRGVHLDIAGQRIDYWNDELVFHYLGQQVYYRYDPDDLSEVRVYDLQDRFIMSVPADNTAVLAYGAGKEEVKEAMSKVRRMEHITREALKVSAFPAFGRHTALELVMEAAHESKTARIIPPANPKVLELQRPDDEPLLKAAVGGPDLDTMNRNALKRNGGAEHEQGV</sequence>
<dbReference type="InterPro" id="IPR015126">
    <property type="entry name" value="Mu_I-gamma"/>
</dbReference>
<dbReference type="InterPro" id="IPR012337">
    <property type="entry name" value="RNaseH-like_sf"/>
</dbReference>
<organism evidence="3 4">
    <name type="scientific">Anaerotruncus colihominis DSM 17241</name>
    <dbReference type="NCBI Taxonomy" id="445972"/>
    <lineage>
        <taxon>Bacteria</taxon>
        <taxon>Bacillati</taxon>
        <taxon>Bacillota</taxon>
        <taxon>Clostridia</taxon>
        <taxon>Eubacteriales</taxon>
        <taxon>Oscillospiraceae</taxon>
        <taxon>Anaerotruncus</taxon>
    </lineage>
</organism>
<feature type="domain" description="Integrase catalytic" evidence="2">
    <location>
        <begin position="243"/>
        <end position="464"/>
    </location>
</feature>
<dbReference type="RefSeq" id="WP_006873927.1">
    <property type="nucleotide sequence ID" value="NZ_DS544175.1"/>
</dbReference>
<gene>
    <name evidence="3" type="ORF">ANACOL_00518</name>
</gene>
<proteinExistence type="predicted"/>
<feature type="region of interest" description="Disordered" evidence="1">
    <location>
        <begin position="631"/>
        <end position="657"/>
    </location>
</feature>
<dbReference type="HOGENOM" id="CLU_022020_0_0_9"/>